<accession>A0A318QGZ0</accession>
<dbReference type="EMBL" id="NOXG01000001">
    <property type="protein sequence ID" value="PYD77164.1"/>
    <property type="molecule type" value="Genomic_DNA"/>
</dbReference>
<organism evidence="1 2">
    <name type="scientific">Novacetimonas pomaceti</name>
    <dbReference type="NCBI Taxonomy" id="2021998"/>
    <lineage>
        <taxon>Bacteria</taxon>
        <taxon>Pseudomonadati</taxon>
        <taxon>Pseudomonadota</taxon>
        <taxon>Alphaproteobacteria</taxon>
        <taxon>Acetobacterales</taxon>
        <taxon>Acetobacteraceae</taxon>
        <taxon>Novacetimonas</taxon>
    </lineage>
</organism>
<dbReference type="AlphaFoldDB" id="A0A318QGZ0"/>
<proteinExistence type="predicted"/>
<name>A0A318QGZ0_9PROT</name>
<dbReference type="Proteomes" id="UP000247609">
    <property type="component" value="Unassembled WGS sequence"/>
</dbReference>
<dbReference type="RefSeq" id="WP_110526492.1">
    <property type="nucleotide sequence ID" value="NZ_NOXG01000001.1"/>
</dbReference>
<protein>
    <submittedName>
        <fullName evidence="1">Uncharacterized protein</fullName>
    </submittedName>
</protein>
<sequence>MLDIRTFDARTGGNIAYKAFSHPLAAERLAALVRRFQAEGPIAIYDPAGHARTLLALLPGDVQIEGIYVHDSLKIGEHIAQQHVARPLTALPRARVRVVWALDFERERACARLRDILPAEMEIFTLSDIRLPDDMLTVRNTYLDRLNFAVNHAFFRDADGLSTRVVTTNYWARYGAGNVRLWLRLFDEDGRPLATWTEGPFAPEQSIVLESGAIRRRFGLNAFVGQLFIHVLDVAGHDVVKYALEIQGTGARDTLSVTHDANAWPARCYANLPAPREGEKVVLWVQNSHAVPIPAGTMALNRMGRGNRFSIDRTVGPYETVGLCVNDCLPDMRWPGQLEFHSGQHVVRPRYEICSGGSNRIAHLNVERADLVADPHIAHLPPEFFGRGYLLPFPVPDPARYITTVQPTPMSQALGTMPVRIDCFDQEGRQAGSRFLGCLARDHDVAQDLSAITGQAGHGELVYDFRDGGEADGWLHALIRYEDRQTGHVAETSFGAHIFNTVMTYRNEPQSYSGPPPGLTTRLFLQAGAGHPPCFCHLIYPVSGTWHAASRTQLVLHDEKGRRLAEEPLSIPARGSVTLWPHRIFGTDAIERAGSGGYVMIRDTSCRLFGYHGRMQEDGTFSLDHMFGF</sequence>
<evidence type="ECO:0000313" key="1">
    <source>
        <dbReference type="EMBL" id="PYD77164.1"/>
    </source>
</evidence>
<evidence type="ECO:0000313" key="2">
    <source>
        <dbReference type="Proteomes" id="UP000247609"/>
    </source>
</evidence>
<gene>
    <name evidence="1" type="ORF">CFR71_02330</name>
</gene>
<comment type="caution">
    <text evidence="1">The sequence shown here is derived from an EMBL/GenBank/DDBJ whole genome shotgun (WGS) entry which is preliminary data.</text>
</comment>
<reference evidence="1 2" key="1">
    <citation type="submission" date="2017-07" db="EMBL/GenBank/DDBJ databases">
        <title>A draft genome sequence of Komagataeibacter sp. T5K1.</title>
        <authorList>
            <person name="Skraban J."/>
            <person name="Cleenwerck I."/>
            <person name="Vandamme P."/>
            <person name="Trcek J."/>
        </authorList>
    </citation>
    <scope>NUCLEOTIDE SEQUENCE [LARGE SCALE GENOMIC DNA]</scope>
    <source>
        <strain evidence="1 2">T5K1</strain>
    </source>
</reference>